<proteinExistence type="inferred from homology"/>
<dbReference type="STRING" id="984487.A0A1E4SJ47"/>
<protein>
    <submittedName>
        <fullName evidence="5">t-SNARE</fullName>
    </submittedName>
</protein>
<evidence type="ECO:0000256" key="1">
    <source>
        <dbReference type="ARBA" id="ARBA00009063"/>
    </source>
</evidence>
<dbReference type="GO" id="GO:0031201">
    <property type="term" value="C:SNARE complex"/>
    <property type="evidence" value="ECO:0007669"/>
    <property type="project" value="TreeGrafter"/>
</dbReference>
<evidence type="ECO:0000313" key="6">
    <source>
        <dbReference type="Proteomes" id="UP000094285"/>
    </source>
</evidence>
<dbReference type="AlphaFoldDB" id="A0A1E4SJ47"/>
<dbReference type="PROSITE" id="PS50192">
    <property type="entry name" value="T_SNARE"/>
    <property type="match status" value="1"/>
</dbReference>
<dbReference type="GO" id="GO:0006886">
    <property type="term" value="P:intracellular protein transport"/>
    <property type="evidence" value="ECO:0007669"/>
    <property type="project" value="InterPro"/>
</dbReference>
<evidence type="ECO:0000313" key="5">
    <source>
        <dbReference type="EMBL" id="ODV79518.1"/>
    </source>
</evidence>
<dbReference type="InterPro" id="IPR006011">
    <property type="entry name" value="Syntaxin_N"/>
</dbReference>
<dbReference type="GO" id="GO:0048278">
    <property type="term" value="P:vesicle docking"/>
    <property type="evidence" value="ECO:0007669"/>
    <property type="project" value="TreeGrafter"/>
</dbReference>
<dbReference type="Pfam" id="PF05739">
    <property type="entry name" value="SNARE"/>
    <property type="match status" value="1"/>
</dbReference>
<accession>A0A1E4SJ47</accession>
<dbReference type="GO" id="GO:0000149">
    <property type="term" value="F:SNARE binding"/>
    <property type="evidence" value="ECO:0007669"/>
    <property type="project" value="TreeGrafter"/>
</dbReference>
<gene>
    <name evidence="5" type="ORF">CANTADRAFT_6632</name>
</gene>
<dbReference type="CDD" id="cd15840">
    <property type="entry name" value="SNARE_Qa"/>
    <property type="match status" value="1"/>
</dbReference>
<dbReference type="Gene3D" id="1.20.5.110">
    <property type="match status" value="1"/>
</dbReference>
<keyword evidence="2" id="KW-0175">Coiled coil</keyword>
<dbReference type="PANTHER" id="PTHR19957:SF418">
    <property type="entry name" value="SNAP RECEPTOR"/>
    <property type="match status" value="1"/>
</dbReference>
<dbReference type="GO" id="GO:0006906">
    <property type="term" value="P:vesicle fusion"/>
    <property type="evidence" value="ECO:0007669"/>
    <property type="project" value="TreeGrafter"/>
</dbReference>
<name>A0A1E4SJ47_9ASCO</name>
<keyword evidence="6" id="KW-1185">Reference proteome</keyword>
<dbReference type="EMBL" id="KV453912">
    <property type="protein sequence ID" value="ODV79518.1"/>
    <property type="molecule type" value="Genomic_DNA"/>
</dbReference>
<dbReference type="Proteomes" id="UP000094285">
    <property type="component" value="Unassembled WGS sequence"/>
</dbReference>
<keyword evidence="3" id="KW-0472">Membrane</keyword>
<reference evidence="6" key="1">
    <citation type="submission" date="2016-05" db="EMBL/GenBank/DDBJ databases">
        <title>Comparative genomics of biotechnologically important yeasts.</title>
        <authorList>
            <consortium name="DOE Joint Genome Institute"/>
            <person name="Riley R."/>
            <person name="Haridas S."/>
            <person name="Wolfe K.H."/>
            <person name="Lopes M.R."/>
            <person name="Hittinger C.T."/>
            <person name="Goker M."/>
            <person name="Salamov A."/>
            <person name="Wisecaver J."/>
            <person name="Long T.M."/>
            <person name="Aerts A.L."/>
            <person name="Barry K."/>
            <person name="Choi C."/>
            <person name="Clum A."/>
            <person name="Coughlan A.Y."/>
            <person name="Deshpande S."/>
            <person name="Douglass A.P."/>
            <person name="Hanson S.J."/>
            <person name="Klenk H.-P."/>
            <person name="Labutti K."/>
            <person name="Lapidus A."/>
            <person name="Lindquist E."/>
            <person name="Lipzen A."/>
            <person name="Meier-Kolthoff J.P."/>
            <person name="Ohm R.A."/>
            <person name="Otillar R.P."/>
            <person name="Pangilinan J."/>
            <person name="Peng Y."/>
            <person name="Rokas A."/>
            <person name="Rosa C.A."/>
            <person name="Scheuner C."/>
            <person name="Sibirny A.A."/>
            <person name="Slot J.C."/>
            <person name="Stielow J.B."/>
            <person name="Sun H."/>
            <person name="Kurtzman C.P."/>
            <person name="Blackwell M."/>
            <person name="Grigoriev I.V."/>
            <person name="Jeffries T.W."/>
        </authorList>
    </citation>
    <scope>NUCLEOTIDE SEQUENCE [LARGE SCALE GENOMIC DNA]</scope>
    <source>
        <strain evidence="6">NRRL Y-17324</strain>
    </source>
</reference>
<evidence type="ECO:0000256" key="2">
    <source>
        <dbReference type="SAM" id="Coils"/>
    </source>
</evidence>
<dbReference type="GO" id="GO:0005484">
    <property type="term" value="F:SNAP receptor activity"/>
    <property type="evidence" value="ECO:0007669"/>
    <property type="project" value="InterPro"/>
</dbReference>
<keyword evidence="3" id="KW-0812">Transmembrane</keyword>
<dbReference type="InterPro" id="IPR006012">
    <property type="entry name" value="Syntaxin/epimorphin_CS"/>
</dbReference>
<comment type="similarity">
    <text evidence="1">Belongs to the syntaxin family.</text>
</comment>
<dbReference type="OrthoDB" id="364348at2759"/>
<dbReference type="SUPFAM" id="SSF47661">
    <property type="entry name" value="t-snare proteins"/>
    <property type="match status" value="1"/>
</dbReference>
<dbReference type="PROSITE" id="PS00914">
    <property type="entry name" value="SYNTAXIN"/>
    <property type="match status" value="1"/>
</dbReference>
<dbReference type="InterPro" id="IPR010989">
    <property type="entry name" value="SNARE"/>
</dbReference>
<dbReference type="PANTHER" id="PTHR19957">
    <property type="entry name" value="SYNTAXIN"/>
    <property type="match status" value="1"/>
</dbReference>
<sequence length="283" mass="31721">MSFANLDLEAQTPVKSQPASALSDLDSIIANTSKQLQVLGGLISQLDVQRKQVGSRRDSIQLRTNVDELIGRISTLERAIEVLVLNLSQLINKKLANPPDGATGQLEVSNKQVVIKERLVGELNQLHTLFQRSIRIYSEKKRAVPIREAPVATENTPLIEQQQSASQQQIQQQLQQEQEEFGESELQYHVMLTEERNREIDQVAEGIMEVNSIFKDLGALVNQQGEQLDSIEDNILQLHGNTQQAQKELTKAHEYQKSRSKWSCILLVALTIFVLVVVLAVVS</sequence>
<keyword evidence="3" id="KW-1133">Transmembrane helix</keyword>
<evidence type="ECO:0000259" key="4">
    <source>
        <dbReference type="PROSITE" id="PS50192"/>
    </source>
</evidence>
<dbReference type="InterPro" id="IPR045242">
    <property type="entry name" value="Syntaxin"/>
</dbReference>
<dbReference type="GeneID" id="30985066"/>
<dbReference type="InterPro" id="IPR000727">
    <property type="entry name" value="T_SNARE_dom"/>
</dbReference>
<dbReference type="GO" id="GO:0006896">
    <property type="term" value="P:Golgi to vacuole transport"/>
    <property type="evidence" value="ECO:0007669"/>
    <property type="project" value="TreeGrafter"/>
</dbReference>
<feature type="domain" description="T-SNARE coiled-coil homology" evidence="4">
    <location>
        <begin position="190"/>
        <end position="252"/>
    </location>
</feature>
<feature type="transmembrane region" description="Helical" evidence="3">
    <location>
        <begin position="262"/>
        <end position="282"/>
    </location>
</feature>
<dbReference type="Pfam" id="PF14523">
    <property type="entry name" value="Syntaxin_2"/>
    <property type="match status" value="1"/>
</dbReference>
<evidence type="ECO:0000256" key="3">
    <source>
        <dbReference type="SAM" id="Phobius"/>
    </source>
</evidence>
<dbReference type="SMART" id="SM00397">
    <property type="entry name" value="t_SNARE"/>
    <property type="match status" value="1"/>
</dbReference>
<dbReference type="RefSeq" id="XP_020064640.1">
    <property type="nucleotide sequence ID" value="XM_020210930.1"/>
</dbReference>
<dbReference type="Gene3D" id="1.20.58.70">
    <property type="match status" value="1"/>
</dbReference>
<dbReference type="GO" id="GO:0012505">
    <property type="term" value="C:endomembrane system"/>
    <property type="evidence" value="ECO:0007669"/>
    <property type="project" value="TreeGrafter"/>
</dbReference>
<organism evidence="5 6">
    <name type="scientific">Suhomyces tanzawaensis NRRL Y-17324</name>
    <dbReference type="NCBI Taxonomy" id="984487"/>
    <lineage>
        <taxon>Eukaryota</taxon>
        <taxon>Fungi</taxon>
        <taxon>Dikarya</taxon>
        <taxon>Ascomycota</taxon>
        <taxon>Saccharomycotina</taxon>
        <taxon>Pichiomycetes</taxon>
        <taxon>Debaryomycetaceae</taxon>
        <taxon>Suhomyces</taxon>
    </lineage>
</organism>
<feature type="coiled-coil region" evidence="2">
    <location>
        <begin position="160"/>
        <end position="187"/>
    </location>
</feature>